<dbReference type="InterPro" id="IPR020845">
    <property type="entry name" value="AMP-binding_CS"/>
</dbReference>
<gene>
    <name evidence="4" type="ORF">SELMODRAFT_177598</name>
</gene>
<dbReference type="EMBL" id="GL377605">
    <property type="protein sequence ID" value="EFJ19769.1"/>
    <property type="molecule type" value="Genomic_DNA"/>
</dbReference>
<feature type="domain" description="AMP-dependent synthetase/ligase" evidence="2">
    <location>
        <begin position="18"/>
        <end position="399"/>
    </location>
</feature>
<name>D8S7K4_SELML</name>
<dbReference type="KEGG" id="smo:SELMODRAFT_177598"/>
<dbReference type="PANTHER" id="PTHR43201">
    <property type="entry name" value="ACYL-COA SYNTHETASE"/>
    <property type="match status" value="1"/>
</dbReference>
<dbReference type="STRING" id="88036.D8S7K4"/>
<dbReference type="SUPFAM" id="SSF56801">
    <property type="entry name" value="Acetyl-CoA synthetase-like"/>
    <property type="match status" value="1"/>
</dbReference>
<evidence type="ECO:0000313" key="4">
    <source>
        <dbReference type="EMBL" id="EFJ19769.1"/>
    </source>
</evidence>
<dbReference type="Gramene" id="EFJ19769">
    <property type="protein sequence ID" value="EFJ19769"/>
    <property type="gene ID" value="SELMODRAFT_177598"/>
</dbReference>
<evidence type="ECO:0000259" key="2">
    <source>
        <dbReference type="Pfam" id="PF00501"/>
    </source>
</evidence>
<organism evidence="5">
    <name type="scientific">Selaginella moellendorffii</name>
    <name type="common">Spikemoss</name>
    <dbReference type="NCBI Taxonomy" id="88036"/>
    <lineage>
        <taxon>Eukaryota</taxon>
        <taxon>Viridiplantae</taxon>
        <taxon>Streptophyta</taxon>
        <taxon>Embryophyta</taxon>
        <taxon>Tracheophyta</taxon>
        <taxon>Lycopodiopsida</taxon>
        <taxon>Selaginellales</taxon>
        <taxon>Selaginellaceae</taxon>
        <taxon>Selaginella</taxon>
    </lineage>
</organism>
<dbReference type="OMA" id="DIMATEW"/>
<dbReference type="HOGENOM" id="CLU_000022_59_11_1"/>
<comment type="similarity">
    <text evidence="1">Belongs to the ATP-dependent AMP-binding enzyme family.</text>
</comment>
<keyword evidence="5" id="KW-1185">Reference proteome</keyword>
<dbReference type="InterPro" id="IPR042099">
    <property type="entry name" value="ANL_N_sf"/>
</dbReference>
<proteinExistence type="inferred from homology"/>
<evidence type="ECO:0000313" key="5">
    <source>
        <dbReference type="Proteomes" id="UP000001514"/>
    </source>
</evidence>
<dbReference type="Proteomes" id="UP000001514">
    <property type="component" value="Unassembled WGS sequence"/>
</dbReference>
<accession>D8S7K4</accession>
<dbReference type="InterPro" id="IPR000873">
    <property type="entry name" value="AMP-dep_synth/lig_dom"/>
</dbReference>
<evidence type="ECO:0000259" key="3">
    <source>
        <dbReference type="Pfam" id="PF13193"/>
    </source>
</evidence>
<dbReference type="PROSITE" id="PS00455">
    <property type="entry name" value="AMP_BINDING"/>
    <property type="match status" value="1"/>
</dbReference>
<dbReference type="GO" id="GO:0006631">
    <property type="term" value="P:fatty acid metabolic process"/>
    <property type="evidence" value="ECO:0000318"/>
    <property type="project" value="GO_Central"/>
</dbReference>
<dbReference type="InterPro" id="IPR025110">
    <property type="entry name" value="AMP-bd_C"/>
</dbReference>
<dbReference type="InterPro" id="IPR045851">
    <property type="entry name" value="AMP-bd_C_sf"/>
</dbReference>
<dbReference type="eggNOG" id="KOG1176">
    <property type="taxonomic scope" value="Eukaryota"/>
</dbReference>
<feature type="domain" description="AMP-binding enzyme C-terminal" evidence="3">
    <location>
        <begin position="451"/>
        <end position="530"/>
    </location>
</feature>
<protein>
    <submittedName>
        <fullName evidence="4">Uncharacterized protein</fullName>
    </submittedName>
</protein>
<dbReference type="GO" id="GO:0031956">
    <property type="term" value="F:medium-chain fatty acid-CoA ligase activity"/>
    <property type="evidence" value="ECO:0000318"/>
    <property type="project" value="GO_Central"/>
</dbReference>
<dbReference type="CDD" id="cd05941">
    <property type="entry name" value="MCS"/>
    <property type="match status" value="1"/>
</dbReference>
<dbReference type="InParanoid" id="D8S7K4"/>
<dbReference type="Pfam" id="PF13193">
    <property type="entry name" value="AMP-binding_C"/>
    <property type="match status" value="1"/>
</dbReference>
<dbReference type="Gene3D" id="3.30.300.30">
    <property type="match status" value="1"/>
</dbReference>
<dbReference type="PANTHER" id="PTHR43201:SF8">
    <property type="entry name" value="ACYL-COA SYNTHETASE FAMILY MEMBER 3"/>
    <property type="match status" value="1"/>
</dbReference>
<evidence type="ECO:0000256" key="1">
    <source>
        <dbReference type="ARBA" id="ARBA00006432"/>
    </source>
</evidence>
<dbReference type="AlphaFoldDB" id="D8S7K4"/>
<reference evidence="4 5" key="1">
    <citation type="journal article" date="2011" name="Science">
        <title>The Selaginella genome identifies genetic changes associated with the evolution of vascular plants.</title>
        <authorList>
            <person name="Banks J.A."/>
            <person name="Nishiyama T."/>
            <person name="Hasebe M."/>
            <person name="Bowman J.L."/>
            <person name="Gribskov M."/>
            <person name="dePamphilis C."/>
            <person name="Albert V.A."/>
            <person name="Aono N."/>
            <person name="Aoyama T."/>
            <person name="Ambrose B.A."/>
            <person name="Ashton N.W."/>
            <person name="Axtell M.J."/>
            <person name="Barker E."/>
            <person name="Barker M.S."/>
            <person name="Bennetzen J.L."/>
            <person name="Bonawitz N.D."/>
            <person name="Chapple C."/>
            <person name="Cheng C."/>
            <person name="Correa L.G."/>
            <person name="Dacre M."/>
            <person name="DeBarry J."/>
            <person name="Dreyer I."/>
            <person name="Elias M."/>
            <person name="Engstrom E.M."/>
            <person name="Estelle M."/>
            <person name="Feng L."/>
            <person name="Finet C."/>
            <person name="Floyd S.K."/>
            <person name="Frommer W.B."/>
            <person name="Fujita T."/>
            <person name="Gramzow L."/>
            <person name="Gutensohn M."/>
            <person name="Harholt J."/>
            <person name="Hattori M."/>
            <person name="Heyl A."/>
            <person name="Hirai T."/>
            <person name="Hiwatashi Y."/>
            <person name="Ishikawa M."/>
            <person name="Iwata M."/>
            <person name="Karol K.G."/>
            <person name="Koehler B."/>
            <person name="Kolukisaoglu U."/>
            <person name="Kubo M."/>
            <person name="Kurata T."/>
            <person name="Lalonde S."/>
            <person name="Li K."/>
            <person name="Li Y."/>
            <person name="Litt A."/>
            <person name="Lyons E."/>
            <person name="Manning G."/>
            <person name="Maruyama T."/>
            <person name="Michael T.P."/>
            <person name="Mikami K."/>
            <person name="Miyazaki S."/>
            <person name="Morinaga S."/>
            <person name="Murata T."/>
            <person name="Mueller-Roeber B."/>
            <person name="Nelson D.R."/>
            <person name="Obara M."/>
            <person name="Oguri Y."/>
            <person name="Olmstead R.G."/>
            <person name="Onodera N."/>
            <person name="Petersen B.L."/>
            <person name="Pils B."/>
            <person name="Prigge M."/>
            <person name="Rensing S.A."/>
            <person name="Riano-Pachon D.M."/>
            <person name="Roberts A.W."/>
            <person name="Sato Y."/>
            <person name="Scheller H.V."/>
            <person name="Schulz B."/>
            <person name="Schulz C."/>
            <person name="Shakirov E.V."/>
            <person name="Shibagaki N."/>
            <person name="Shinohara N."/>
            <person name="Shippen D.E."/>
            <person name="Soerensen I."/>
            <person name="Sotooka R."/>
            <person name="Sugimoto N."/>
            <person name="Sugita M."/>
            <person name="Sumikawa N."/>
            <person name="Tanurdzic M."/>
            <person name="Theissen G."/>
            <person name="Ulvskov P."/>
            <person name="Wakazuki S."/>
            <person name="Weng J.K."/>
            <person name="Willats W.W."/>
            <person name="Wipf D."/>
            <person name="Wolf P.G."/>
            <person name="Yang L."/>
            <person name="Zimmer A.D."/>
            <person name="Zhu Q."/>
            <person name="Mitros T."/>
            <person name="Hellsten U."/>
            <person name="Loque D."/>
            <person name="Otillar R."/>
            <person name="Salamov A."/>
            <person name="Schmutz J."/>
            <person name="Shapiro H."/>
            <person name="Lindquist E."/>
            <person name="Lucas S."/>
            <person name="Rokhsar D."/>
            <person name="Grigoriev I.V."/>
        </authorList>
    </citation>
    <scope>NUCLEOTIDE SEQUENCE [LARGE SCALE GENOMIC DNA]</scope>
</reference>
<dbReference type="Gene3D" id="3.40.50.12780">
    <property type="entry name" value="N-terminal domain of ligase-like"/>
    <property type="match status" value="1"/>
</dbReference>
<dbReference type="Pfam" id="PF00501">
    <property type="entry name" value="AMP-binding"/>
    <property type="match status" value="1"/>
</dbReference>
<sequence length="548" mass="59873">MEVIRAAVKLGSGAHKIAAVTSGNRTHSYAQLLRSAWELSTKLRDDRDGLEHKNKALQGARVGIVAAPSAEFVVGIWGTWLSGGVAVPLALSHPESELLHVFTDANITLVISTDDHKSLVEGVSQKAAARLFILPSIPSLEEGADGSEGYDQILDEVLSLSHVKDEELGLIIYTSGTTGRPKGAVHTQGALAAQVAMLSSAWQYKPSDRFLHCLPLHHILTFLPFLHVHGLFNALLAPLYAGSSVHFIPKFSVSGVWQCWRESYPTKNSQAENPITCFTGVPTMYVRLLQGYESMNAASREAAASAARRLRLMMCGSSALPLPVFIHWEKVTGHRLLERYGMTEFGMGLSNPLDGERRPGSVGVPLPGVVVTIEPESAESEPGTGELCVKSPSMFSGYWNQPTVTQEAFDEDGFFKTGDFVKQESDGYIRILGRTSVDILKSGGYKLSALEIESMLLEHPDISECAVLGIPDKDYGEVIAAVVILDTENQSDVKMTLPQLRDWALKRMAPYKIPQRLHVWESLPRNAMGKVNKKELKSLLTTIASSRF</sequence>
<dbReference type="FunCoup" id="D8S7K4">
    <property type="interactions" value="3274"/>
</dbReference>